<reference evidence="5" key="2">
    <citation type="submission" date="2025-04" db="UniProtKB">
        <authorList>
            <consortium name="RefSeq"/>
        </authorList>
    </citation>
    <scope>IDENTIFICATION</scope>
    <source>
        <strain evidence="5">Aabys</strain>
    </source>
</reference>
<dbReference type="GO" id="GO:0005549">
    <property type="term" value="F:odorant binding"/>
    <property type="evidence" value="ECO:0007669"/>
    <property type="project" value="InterPro"/>
</dbReference>
<evidence type="ECO:0000313" key="4">
    <source>
        <dbReference type="Proteomes" id="UP001652621"/>
    </source>
</evidence>
<dbReference type="SMART" id="SM00708">
    <property type="entry name" value="PhBP"/>
    <property type="match status" value="1"/>
</dbReference>
<name>A0A1I8MDD9_MUSDO</name>
<feature type="signal peptide" evidence="2">
    <location>
        <begin position="1"/>
        <end position="21"/>
    </location>
</feature>
<sequence length="149" mass="16246">MTKLVATLAVVCIVGAVVVQGEFDKKEAIAKFMTKANECKTEVGATDADMEEMHQWKSSSTMEGKCLRACLMKKYQVMDDSGKFVADVAMKHAEKATDGAADKMKVAAEIVNACAGIEVSSELCQAAEDYDKCFIQQAKDHGIDENYLF</sequence>
<dbReference type="GO" id="GO:0005615">
    <property type="term" value="C:extracellular space"/>
    <property type="evidence" value="ECO:0007669"/>
    <property type="project" value="TreeGrafter"/>
</dbReference>
<dbReference type="OrthoDB" id="6595846at2759"/>
<gene>
    <name evidence="3" type="primary">101896786</name>
    <name evidence="5" type="synonym">LOC101896786</name>
</gene>
<evidence type="ECO:0000313" key="5">
    <source>
        <dbReference type="RefSeq" id="XP_005190165.1"/>
    </source>
</evidence>
<organism evidence="3">
    <name type="scientific">Musca domestica</name>
    <name type="common">House fly</name>
    <dbReference type="NCBI Taxonomy" id="7370"/>
    <lineage>
        <taxon>Eukaryota</taxon>
        <taxon>Metazoa</taxon>
        <taxon>Ecdysozoa</taxon>
        <taxon>Arthropoda</taxon>
        <taxon>Hexapoda</taxon>
        <taxon>Insecta</taxon>
        <taxon>Pterygota</taxon>
        <taxon>Neoptera</taxon>
        <taxon>Endopterygota</taxon>
        <taxon>Diptera</taxon>
        <taxon>Brachycera</taxon>
        <taxon>Muscomorpha</taxon>
        <taxon>Muscoidea</taxon>
        <taxon>Muscidae</taxon>
        <taxon>Musca</taxon>
    </lineage>
</organism>
<dbReference type="Proteomes" id="UP001652621">
    <property type="component" value="Unplaced"/>
</dbReference>
<dbReference type="eggNOG" id="ENOG502T2AN">
    <property type="taxonomic scope" value="Eukaryota"/>
</dbReference>
<dbReference type="InterPro" id="IPR006170">
    <property type="entry name" value="PBP/GOBP"/>
</dbReference>
<dbReference type="AlphaFoldDB" id="A0A1I8MDD9"/>
<keyword evidence="4" id="KW-1185">Reference proteome</keyword>
<dbReference type="Pfam" id="PF01395">
    <property type="entry name" value="PBP_GOBP"/>
    <property type="match status" value="1"/>
</dbReference>
<feature type="chain" id="PRO_5044560216" evidence="2">
    <location>
        <begin position="22"/>
        <end position="149"/>
    </location>
</feature>
<dbReference type="Gene3D" id="1.10.238.20">
    <property type="entry name" value="Pheromone/general odorant binding protein domain"/>
    <property type="match status" value="1"/>
</dbReference>
<evidence type="ECO:0000313" key="3">
    <source>
        <dbReference type="EnsemblMetazoa" id="MDOA003735-PA"/>
    </source>
</evidence>
<dbReference type="VEuPathDB" id="VectorBase:MDOA003735"/>
<dbReference type="EnsemblMetazoa" id="MDOA003735-RA">
    <property type="protein sequence ID" value="MDOA003735-PA"/>
    <property type="gene ID" value="MDOA003735"/>
</dbReference>
<dbReference type="KEGG" id="mde:101896786"/>
<proteinExistence type="predicted"/>
<dbReference type="VEuPathDB" id="VectorBase:MDOMA2_020370"/>
<reference evidence="3" key="1">
    <citation type="submission" date="2020-05" db="UniProtKB">
        <authorList>
            <consortium name="EnsemblMetazoa"/>
        </authorList>
    </citation>
    <scope>IDENTIFICATION</scope>
    <source>
        <strain evidence="3">Aabys</strain>
    </source>
</reference>
<dbReference type="GeneID" id="101896786"/>
<dbReference type="GO" id="GO:0007608">
    <property type="term" value="P:sensory perception of smell"/>
    <property type="evidence" value="ECO:0007669"/>
    <property type="project" value="TreeGrafter"/>
</dbReference>
<dbReference type="InterPro" id="IPR036728">
    <property type="entry name" value="PBP_GOBP_sf"/>
</dbReference>
<protein>
    <submittedName>
        <fullName evidence="5">General odorant-binding protein 28a-like</fullName>
    </submittedName>
</protein>
<evidence type="ECO:0000256" key="2">
    <source>
        <dbReference type="SAM" id="SignalP"/>
    </source>
</evidence>
<dbReference type="PANTHER" id="PTHR11857:SF42">
    <property type="entry name" value="GENERAL ODORANT-BINDING PROTEIN 19D-RELATED"/>
    <property type="match status" value="1"/>
</dbReference>
<dbReference type="PANTHER" id="PTHR11857">
    <property type="entry name" value="ODORANT BINDING PROTEIN-RELATED"/>
    <property type="match status" value="1"/>
</dbReference>
<dbReference type="CDD" id="cd23992">
    <property type="entry name" value="PBP_GOBP"/>
    <property type="match status" value="1"/>
</dbReference>
<dbReference type="SUPFAM" id="SSF47565">
    <property type="entry name" value="Insect pheromone/odorant-binding proteins"/>
    <property type="match status" value="1"/>
</dbReference>
<dbReference type="RefSeq" id="XP_005190165.1">
    <property type="nucleotide sequence ID" value="XM_005190108.2"/>
</dbReference>
<keyword evidence="1 2" id="KW-0732">Signal</keyword>
<evidence type="ECO:0000256" key="1">
    <source>
        <dbReference type="ARBA" id="ARBA00022729"/>
    </source>
</evidence>
<accession>A0A1I8MDD9</accession>